<organism evidence="1 2">
    <name type="scientific">Deinococcus reticulitermitis</name>
    <dbReference type="NCBI Taxonomy" id="856736"/>
    <lineage>
        <taxon>Bacteria</taxon>
        <taxon>Thermotogati</taxon>
        <taxon>Deinococcota</taxon>
        <taxon>Deinococci</taxon>
        <taxon>Deinococcales</taxon>
        <taxon>Deinococcaceae</taxon>
        <taxon>Deinococcus</taxon>
    </lineage>
</organism>
<dbReference type="STRING" id="856736.SAMN04488058_102253"/>
<dbReference type="SUPFAM" id="SSF46785">
    <property type="entry name" value="Winged helix' DNA-binding domain"/>
    <property type="match status" value="1"/>
</dbReference>
<evidence type="ECO:0008006" key="3">
    <source>
        <dbReference type="Google" id="ProtNLM"/>
    </source>
</evidence>
<keyword evidence="2" id="KW-1185">Reference proteome</keyword>
<evidence type="ECO:0000313" key="1">
    <source>
        <dbReference type="EMBL" id="SEI93298.1"/>
    </source>
</evidence>
<protein>
    <recommendedName>
        <fullName evidence="3">Helix-turn-helix domain-containing protein</fullName>
    </recommendedName>
</protein>
<dbReference type="RefSeq" id="WP_092263498.1">
    <property type="nucleotide sequence ID" value="NZ_FNZA01000002.1"/>
</dbReference>
<dbReference type="OrthoDB" id="72459at2"/>
<gene>
    <name evidence="1" type="ORF">SAMN04488058_102253</name>
</gene>
<evidence type="ECO:0000313" key="2">
    <source>
        <dbReference type="Proteomes" id="UP000199223"/>
    </source>
</evidence>
<dbReference type="InterPro" id="IPR036388">
    <property type="entry name" value="WH-like_DNA-bd_sf"/>
</dbReference>
<sequence>MTPQRITTREAAELLGRPNLARLLKPFMRGPKTVGEVAAAQGMTVEALHYRVGQFHRAGLLRVVGERPRRGRASKLYEAVATDFVFSVDLLKPDTLRDLSLGESWLREFLEELERATTVHQQRTVRVFLKGNGALMWGTLDEPASEEEVPGTFFTQSAALYLTPAEAAELANELEAINRKYEGRKGPRRYGMILGLTPLSRPVD</sequence>
<dbReference type="Proteomes" id="UP000199223">
    <property type="component" value="Unassembled WGS sequence"/>
</dbReference>
<proteinExistence type="predicted"/>
<reference evidence="2" key="1">
    <citation type="submission" date="2016-10" db="EMBL/GenBank/DDBJ databases">
        <authorList>
            <person name="Varghese N."/>
            <person name="Submissions S."/>
        </authorList>
    </citation>
    <scope>NUCLEOTIDE SEQUENCE [LARGE SCALE GENOMIC DNA]</scope>
    <source>
        <strain evidence="2">CGMCC 1.10218</strain>
    </source>
</reference>
<dbReference type="InterPro" id="IPR036390">
    <property type="entry name" value="WH_DNA-bd_sf"/>
</dbReference>
<dbReference type="Gene3D" id="1.10.10.10">
    <property type="entry name" value="Winged helix-like DNA-binding domain superfamily/Winged helix DNA-binding domain"/>
    <property type="match status" value="1"/>
</dbReference>
<name>A0A1H6ULY7_9DEIO</name>
<dbReference type="EMBL" id="FNZA01000002">
    <property type="protein sequence ID" value="SEI93298.1"/>
    <property type="molecule type" value="Genomic_DNA"/>
</dbReference>
<accession>A0A1H6ULY7</accession>
<dbReference type="AlphaFoldDB" id="A0A1H6ULY7"/>